<sequence>MDDLLTGADTLEQAQRIYDEMNGLLAVGKFHLQKWNTNDADLLSYMKSTNNEVTEIEFQLEGTIKTLGIVWDRIKDEFQYLVDIPDVTSPVTKRSIARDVAKLFDPMGWLAPVIIIGKIFLQKLWLTGIAWDQDVPSEILHDWLKFKEELPSLSNITVERWLHTTSTNTKLELFGFSDASTVAYGAVVYARVTDSDGKIHIHLISARTKVAPVKTVSLPRLELCGAVLLTRLLIEIAEQLNIAKEYIYAYTDSSVVLSWLQSHPSKWKTFVANRTSEIITSLPSHHWYHVASKENPADLASRGVTASKLKEQNLWWRGPEWLTKGIIEHKMTEPDLKEAEVEQKVVKVLKTQIDDNFSQIFTRFSTLTRLQRVIAICKRFRHIKTNKFPSYLTVEELNNALMTCILICQYEEFSIDIDYLKENKAVKKCSKLRSLTPFLDENGMLRVGGRLRHANIPEEAKHQIILPDCHPVSKLIVADAHKKTLHGGPTLMLSYLRQRYWILGVKRMIKQEVHRCIICTRYRATVNNQLMADLPEQRVTPTRAFLHSGVDFAGPIDLRISKGRGCKTSKGYLCIFICMSTKAIHIEIVSSLESADFIAAFKRFTARRGHCRHMWSDNATNFIAGNKELRALLKEQLDTLNGEILDMLARDGTEWHNIPPAAPHFGGLWESGVRSIKFHLKRIIGNSTLTYEEMATVTSQIEACLNSRPISQISDEINDLQPLTPGHFLIGEPPIVVPERSYLNDNINRLSRWQLVQRMVQHFWDRWAREYLSRLQQRPKWTKRHDNDVKIGDLVIVKEENLPPGKWSLARIINVHPGDDGLIRVPCHDASHTHYADLQFNILPANNGISTQPNEPVRTTSESPYSEIVGVIEPTIRVRDN</sequence>
<dbReference type="InterPro" id="IPR008042">
    <property type="entry name" value="Retrotrans_Pao"/>
</dbReference>
<dbReference type="Pfam" id="PF05380">
    <property type="entry name" value="Peptidase_A17"/>
    <property type="match status" value="1"/>
</dbReference>
<dbReference type="InterPro" id="IPR001584">
    <property type="entry name" value="Integrase_cat-core"/>
</dbReference>
<dbReference type="InterPro" id="IPR040676">
    <property type="entry name" value="DUF5641"/>
</dbReference>
<dbReference type="RefSeq" id="XP_052750251.1">
    <property type="nucleotide sequence ID" value="XM_052894291.1"/>
</dbReference>
<dbReference type="InterPro" id="IPR036397">
    <property type="entry name" value="RNaseH_sf"/>
</dbReference>
<dbReference type="Proteomes" id="UP001652740">
    <property type="component" value="Unplaced"/>
</dbReference>
<gene>
    <name evidence="3" type="primary">LOC113514398</name>
</gene>
<dbReference type="Gene3D" id="1.10.340.70">
    <property type="match status" value="1"/>
</dbReference>
<accession>A0ABM3MFU1</accession>
<evidence type="ECO:0000313" key="3">
    <source>
        <dbReference type="RefSeq" id="XP_052750251.1"/>
    </source>
</evidence>
<evidence type="ECO:0000313" key="2">
    <source>
        <dbReference type="Proteomes" id="UP001652740"/>
    </source>
</evidence>
<evidence type="ECO:0000259" key="1">
    <source>
        <dbReference type="PROSITE" id="PS50994"/>
    </source>
</evidence>
<keyword evidence="2" id="KW-1185">Reference proteome</keyword>
<reference evidence="3" key="1">
    <citation type="submission" date="2025-08" db="UniProtKB">
        <authorList>
            <consortium name="RefSeq"/>
        </authorList>
    </citation>
    <scope>IDENTIFICATION</scope>
    <source>
        <tissue evidence="3">Whole larvae</tissue>
    </source>
</reference>
<name>A0ABM3MFU1_GALME</name>
<dbReference type="Gene3D" id="3.30.420.10">
    <property type="entry name" value="Ribonuclease H-like superfamily/Ribonuclease H"/>
    <property type="match status" value="1"/>
</dbReference>
<dbReference type="Pfam" id="PF17921">
    <property type="entry name" value="Integrase_H2C2"/>
    <property type="match status" value="1"/>
</dbReference>
<dbReference type="GeneID" id="113514398"/>
<dbReference type="PROSITE" id="PS50994">
    <property type="entry name" value="INTEGRASE"/>
    <property type="match status" value="1"/>
</dbReference>
<organism evidence="2 3">
    <name type="scientific">Galleria mellonella</name>
    <name type="common">Greater wax moth</name>
    <dbReference type="NCBI Taxonomy" id="7137"/>
    <lineage>
        <taxon>Eukaryota</taxon>
        <taxon>Metazoa</taxon>
        <taxon>Ecdysozoa</taxon>
        <taxon>Arthropoda</taxon>
        <taxon>Hexapoda</taxon>
        <taxon>Insecta</taxon>
        <taxon>Pterygota</taxon>
        <taxon>Neoptera</taxon>
        <taxon>Endopterygota</taxon>
        <taxon>Lepidoptera</taxon>
        <taxon>Glossata</taxon>
        <taxon>Ditrysia</taxon>
        <taxon>Pyraloidea</taxon>
        <taxon>Pyralidae</taxon>
        <taxon>Galleriinae</taxon>
        <taxon>Galleria</taxon>
    </lineage>
</organism>
<protein>
    <submittedName>
        <fullName evidence="3">Uncharacterized protein LOC113514398</fullName>
    </submittedName>
</protein>
<feature type="domain" description="Integrase catalytic" evidence="1">
    <location>
        <begin position="537"/>
        <end position="733"/>
    </location>
</feature>
<proteinExistence type="predicted"/>
<dbReference type="Pfam" id="PF18701">
    <property type="entry name" value="DUF5641"/>
    <property type="match status" value="1"/>
</dbReference>
<dbReference type="InterPro" id="IPR041588">
    <property type="entry name" value="Integrase_H2C2"/>
</dbReference>
<dbReference type="InterPro" id="IPR012337">
    <property type="entry name" value="RNaseH-like_sf"/>
</dbReference>
<dbReference type="SUPFAM" id="SSF53098">
    <property type="entry name" value="Ribonuclease H-like"/>
    <property type="match status" value="1"/>
</dbReference>
<dbReference type="PANTHER" id="PTHR47331">
    <property type="entry name" value="PHD-TYPE DOMAIN-CONTAINING PROTEIN"/>
    <property type="match status" value="1"/>
</dbReference>